<dbReference type="SMART" id="SM00431">
    <property type="entry name" value="SCAN"/>
    <property type="match status" value="1"/>
</dbReference>
<dbReference type="EMBL" id="JAYMGO010000013">
    <property type="protein sequence ID" value="KAL1263459.1"/>
    <property type="molecule type" value="Genomic_DNA"/>
</dbReference>
<name>A0ABR3MHH0_9TELE</name>
<keyword evidence="3" id="KW-1185">Reference proteome</keyword>
<dbReference type="Pfam" id="PF02023">
    <property type="entry name" value="SCAN"/>
    <property type="match status" value="1"/>
</dbReference>
<dbReference type="SUPFAM" id="SSF47353">
    <property type="entry name" value="Retrovirus capsid dimerization domain-like"/>
    <property type="match status" value="1"/>
</dbReference>
<protein>
    <recommendedName>
        <fullName evidence="1">SCAN box domain-containing protein</fullName>
    </recommendedName>
</protein>
<organism evidence="2 3">
    <name type="scientific">Cirrhinus molitorella</name>
    <name type="common">mud carp</name>
    <dbReference type="NCBI Taxonomy" id="172907"/>
    <lineage>
        <taxon>Eukaryota</taxon>
        <taxon>Metazoa</taxon>
        <taxon>Chordata</taxon>
        <taxon>Craniata</taxon>
        <taxon>Vertebrata</taxon>
        <taxon>Euteleostomi</taxon>
        <taxon>Actinopterygii</taxon>
        <taxon>Neopterygii</taxon>
        <taxon>Teleostei</taxon>
        <taxon>Ostariophysi</taxon>
        <taxon>Cypriniformes</taxon>
        <taxon>Cyprinidae</taxon>
        <taxon>Labeoninae</taxon>
        <taxon>Labeonini</taxon>
        <taxon>Cirrhinus</taxon>
    </lineage>
</organism>
<gene>
    <name evidence="2" type="ORF">QQF64_006198</name>
</gene>
<proteinExistence type="predicted"/>
<dbReference type="PANTHER" id="PTHR46888">
    <property type="entry name" value="ZINC KNUCKLE DOMAINCONTAINING PROTEIN-RELATED"/>
    <property type="match status" value="1"/>
</dbReference>
<dbReference type="InterPro" id="IPR003309">
    <property type="entry name" value="SCAN_dom"/>
</dbReference>
<evidence type="ECO:0000259" key="1">
    <source>
        <dbReference type="PROSITE" id="PS50804"/>
    </source>
</evidence>
<dbReference type="PANTHER" id="PTHR46888:SF1">
    <property type="entry name" value="RIBONUCLEASE H"/>
    <property type="match status" value="1"/>
</dbReference>
<evidence type="ECO:0000313" key="3">
    <source>
        <dbReference type="Proteomes" id="UP001558613"/>
    </source>
</evidence>
<feature type="domain" description="SCAN box" evidence="1">
    <location>
        <begin position="45"/>
        <end position="106"/>
    </location>
</feature>
<evidence type="ECO:0000313" key="2">
    <source>
        <dbReference type="EMBL" id="KAL1263459.1"/>
    </source>
</evidence>
<dbReference type="Gene3D" id="1.10.4020.10">
    <property type="entry name" value="DNA breaking-rejoining enzymes"/>
    <property type="match status" value="1"/>
</dbReference>
<reference evidence="2 3" key="1">
    <citation type="submission" date="2023-09" db="EMBL/GenBank/DDBJ databases">
        <authorList>
            <person name="Wang M."/>
        </authorList>
    </citation>
    <scope>NUCLEOTIDE SEQUENCE [LARGE SCALE GENOMIC DNA]</scope>
    <source>
        <strain evidence="2">GT-2023</strain>
        <tissue evidence="2">Liver</tissue>
    </source>
</reference>
<dbReference type="InterPro" id="IPR038269">
    <property type="entry name" value="SCAN_sf"/>
</dbReference>
<dbReference type="Proteomes" id="UP001558613">
    <property type="component" value="Unassembled WGS sequence"/>
</dbReference>
<dbReference type="PROSITE" id="PS50804">
    <property type="entry name" value="SCAN_BOX"/>
    <property type="match status" value="1"/>
</dbReference>
<comment type="caution">
    <text evidence="2">The sequence shown here is derived from an EMBL/GenBank/DDBJ whole genome shotgun (WGS) entry which is preliminary data.</text>
</comment>
<sequence length="150" mass="17333">MYAGMDDRELVIMRTSRWQYWPSTMLQRRLTANASEASGSGETVRENYNRIQGLYKRWMRPKTKTKDQMDKTTILEQYLWMLWPDVRVWVNENQPLTGEEVARLAERYVEPHREPPRTNKGTVGKGKIKESSVNTAGLAGKVYCCCGALA</sequence>
<accession>A0ABR3MHH0</accession>